<evidence type="ECO:0000256" key="10">
    <source>
        <dbReference type="ARBA" id="ARBA00023224"/>
    </source>
</evidence>
<protein>
    <submittedName>
        <fullName evidence="12">Putative adenosine receptor</fullName>
    </submittedName>
</protein>
<evidence type="ECO:0000256" key="1">
    <source>
        <dbReference type="ARBA" id="ARBA00004651"/>
    </source>
</evidence>
<evidence type="ECO:0000256" key="9">
    <source>
        <dbReference type="ARBA" id="ARBA00023180"/>
    </source>
</evidence>
<name>Q2WBW3_PLADU</name>
<dbReference type="SMART" id="SM01381">
    <property type="entry name" value="7TM_GPCR_Srsx"/>
    <property type="match status" value="1"/>
</dbReference>
<reference evidence="12" key="1">
    <citation type="journal article" date="2005" name="Science">
        <title>Vertebrate-type intron-rich genes in the marine annelid Platynereis dumerilii.</title>
        <authorList>
            <person name="Raible F."/>
            <person name="Tessmar-Raible K."/>
            <person name="Osoegawa K."/>
            <person name="Wincker P."/>
            <person name="Jubin C."/>
            <person name="Balavoine G."/>
            <person name="Ferrier D."/>
            <person name="Benes V."/>
            <person name="de Jong P."/>
            <person name="Weissenbach J."/>
            <person name="Bork P."/>
            <person name="Arendt D."/>
        </authorList>
    </citation>
    <scope>NUCLEOTIDE SEQUENCE</scope>
</reference>
<keyword evidence="7" id="KW-1015">Disulfide bond</keyword>
<dbReference type="InterPro" id="IPR017452">
    <property type="entry name" value="GPCR_Rhodpsn_7TM"/>
</dbReference>
<evidence type="ECO:0000256" key="7">
    <source>
        <dbReference type="ARBA" id="ARBA00023157"/>
    </source>
</evidence>
<dbReference type="CDD" id="cd14968">
    <property type="entry name" value="7tmA_Adenosine_R"/>
    <property type="match status" value="1"/>
</dbReference>
<dbReference type="GO" id="GO:0005886">
    <property type="term" value="C:plasma membrane"/>
    <property type="evidence" value="ECO:0007669"/>
    <property type="project" value="UniProtKB-SubCell"/>
</dbReference>
<comment type="subcellular location">
    <subcellularLocation>
        <location evidence="1">Cell membrane</location>
        <topology evidence="1">Multi-pass membrane protein</topology>
    </subcellularLocation>
</comment>
<evidence type="ECO:0000259" key="11">
    <source>
        <dbReference type="PROSITE" id="PS50262"/>
    </source>
</evidence>
<keyword evidence="3" id="KW-0812">Transmembrane</keyword>
<dbReference type="EMBL" id="AM114789">
    <property type="protein sequence ID" value="CAJ38814.1"/>
    <property type="molecule type" value="Genomic_DNA"/>
</dbReference>
<dbReference type="PROSITE" id="PS50262">
    <property type="entry name" value="G_PROTEIN_RECEP_F1_2"/>
    <property type="match status" value="1"/>
</dbReference>
<dbReference type="Pfam" id="PF00001">
    <property type="entry name" value="7tm_1"/>
    <property type="match status" value="1"/>
</dbReference>
<dbReference type="Gene3D" id="1.20.1070.10">
    <property type="entry name" value="Rhodopsin 7-helix transmembrane proteins"/>
    <property type="match status" value="1"/>
</dbReference>
<keyword evidence="6" id="KW-0472">Membrane</keyword>
<evidence type="ECO:0000256" key="6">
    <source>
        <dbReference type="ARBA" id="ARBA00023136"/>
    </source>
</evidence>
<evidence type="ECO:0000313" key="12">
    <source>
        <dbReference type="EMBL" id="CAJ38814.1"/>
    </source>
</evidence>
<feature type="domain" description="G-protein coupled receptors family 1 profile" evidence="11">
    <location>
        <begin position="22"/>
        <end position="275"/>
    </location>
</feature>
<accession>Q2WBW3</accession>
<proteinExistence type="predicted"/>
<dbReference type="GO" id="GO:0001609">
    <property type="term" value="F:G protein-coupled adenosine receptor activity"/>
    <property type="evidence" value="ECO:0007669"/>
    <property type="project" value="InterPro"/>
</dbReference>
<gene>
    <name evidence="12" type="primary">adenosine receptor</name>
</gene>
<dbReference type="PRINTS" id="PR00424">
    <property type="entry name" value="ADENOSINER"/>
</dbReference>
<dbReference type="AlphaFoldDB" id="Q2WBW3"/>
<keyword evidence="9" id="KW-0325">Glycoprotein</keyword>
<keyword evidence="5" id="KW-0297">G-protein coupled receptor</keyword>
<evidence type="ECO:0000256" key="5">
    <source>
        <dbReference type="ARBA" id="ARBA00023040"/>
    </source>
</evidence>
<dbReference type="PROSITE" id="PS00237">
    <property type="entry name" value="G_PROTEIN_RECEP_F1_1"/>
    <property type="match status" value="1"/>
</dbReference>
<dbReference type="SUPFAM" id="SSF81321">
    <property type="entry name" value="Family A G protein-coupled receptor-like"/>
    <property type="match status" value="1"/>
</dbReference>
<keyword evidence="4" id="KW-1133">Transmembrane helix</keyword>
<dbReference type="PANTHER" id="PTHR24246">
    <property type="entry name" value="OLFACTORY RECEPTOR AND ADENOSINE RECEPTOR"/>
    <property type="match status" value="1"/>
</dbReference>
<keyword evidence="8 12" id="KW-0675">Receptor</keyword>
<evidence type="ECO:0000256" key="4">
    <source>
        <dbReference type="ARBA" id="ARBA00022989"/>
    </source>
</evidence>
<evidence type="ECO:0000256" key="8">
    <source>
        <dbReference type="ARBA" id="ARBA00023170"/>
    </source>
</evidence>
<keyword evidence="10" id="KW-0807">Transducer</keyword>
<evidence type="ECO:0000256" key="2">
    <source>
        <dbReference type="ARBA" id="ARBA00022475"/>
    </source>
</evidence>
<keyword evidence="2" id="KW-1003">Cell membrane</keyword>
<dbReference type="PRINTS" id="PR00237">
    <property type="entry name" value="GPCRRHODOPSN"/>
</dbReference>
<dbReference type="PANTHER" id="PTHR24246:SF27">
    <property type="entry name" value="ADENOSINE RECEPTOR, ISOFORM A"/>
    <property type="match status" value="1"/>
</dbReference>
<evidence type="ECO:0000256" key="3">
    <source>
        <dbReference type="ARBA" id="ARBA00022692"/>
    </source>
</evidence>
<dbReference type="InterPro" id="IPR001634">
    <property type="entry name" value="Adenosn_rcpt"/>
</dbReference>
<organism evidence="12">
    <name type="scientific">Platynereis dumerilii</name>
    <name type="common">Dumeril's clam worm</name>
    <dbReference type="NCBI Taxonomy" id="6359"/>
    <lineage>
        <taxon>Eukaryota</taxon>
        <taxon>Metazoa</taxon>
        <taxon>Spiralia</taxon>
        <taxon>Lophotrochozoa</taxon>
        <taxon>Annelida</taxon>
        <taxon>Polychaeta</taxon>
        <taxon>Errantia</taxon>
        <taxon>Phyllodocida</taxon>
        <taxon>Nereididae</taxon>
        <taxon>Platynereis</taxon>
    </lineage>
</organism>
<dbReference type="InterPro" id="IPR000276">
    <property type="entry name" value="GPCR_Rhodpsn"/>
</dbReference>
<sequence length="316" mass="34883">MSWAYYLSFVGEVIIATMSVVGNGLVILLIIKDEQLQTTTNYLVASLATADLLVGAMGIPAVLAAINGYPHNFYGCLFVNSLIVLLTQISIFGLMVLAIERFVAIKNPFSYHQHCNGKVVTAVVASYWIAGIIVGLVPMFGWNLGPGGVECAFVEVIDMKYMVYFNFFGFVLVPLILMLVIYIYIYRVVIKQMRQIASLQVHDSNTSSGFNKHSLKKEIKAAKWFAVVILLFAVSWIPIHIMNAVTLFAGKTCIICVNIAVLLSHLSSAVNPMLYALSNKKFKSAWRKLRGQRVESDFESSLKDNSEVPAVINPAA</sequence>